<feature type="binding site" evidence="18">
    <location>
        <position position="626"/>
    </location>
    <ligand>
        <name>ATP</name>
        <dbReference type="ChEBI" id="CHEBI:30616"/>
    </ligand>
</feature>
<keyword evidence="6" id="KW-0808">Transferase</keyword>
<gene>
    <name evidence="21" type="ORF">O6P43_027690</name>
</gene>
<dbReference type="AlphaFoldDB" id="A0AAD7L504"/>
<sequence>MQIAKTEMKSERQRQILVANVWFIFMAWIILTPCNSSEPEHEYVESKIANDDINPGFISIDCGAAESYTDETTGIWYEPDTDFVQTGTNSLVNPSNNIDNPYFGRQLSTVRSFPEGGRNCYTLKPKQGKGNNYLIRALFSYGNYDDKNEVPIFNLYLGAYYWDTVNLKSTSSYYYSEVNYMPLDNDIIHVCLVNTGQGIPFISSLELRVLNNSLYQTIPTSLPQYLQGRFDLGNSTELGHSRFKDDVYDRIWNNLEVSDWVGFNKSANFGSQGRNDSYQIPAEVLRTAVQPFNLSNVLNFRWDYEPPYKYYVYLYFAEIEQLAPGKKRIINITVNDENILSEPITLDYMKPITVSPKSLSTGYAHFTISATAESAAPPILNALDVYRVTPQPYSPTDIIDVNAILEIKITYGISIIDWQGDPCVPSHFTWHGLNCSSGSSPRIISVNLSSSKLTGEITSSFSNLTKLKYLDLSNNDLTGPVPEFLAQLPNLEILNLKGNKFTGPVPEALKEKADNKSLQLILDENTSPSQTNSRKKQKFLIPVFASIAVLAIIILFPLFIWKLRRRKRGEMVNKPQREGSLKSQKRVFTYSQVVSITNDFRTIIGEGGFGKVYLGVIQDDTEVAVKLLSLSSMQGFKEFQSEVQLLMILHHRNLVSLIGYCDEGDVKALIYEYMANGNLHQKLSDRSTSVLAWKDRLQIAVDAAYGIDYLHNGCKPPIIHRDLKTSNILLNENMQAKIADFGLSRAFGNDKDTHVSTCPAGTPGYLDPEFYEPGCPNRKSDVYSFGIILLELITGQPAVIRVADNTTHILDWVIPLIGLGDTETIMDPRLQGNFSTTSALKAVEIAMSCTARTAIQRPDISHVLSELKECLSSAMAGDQNAGMSSLQFESQITEIYARYKDDVYDCIWFNHSTKAWTQLNNTSADIDTEGKNDAYKLPAQVWRSAVSYQWEWSLDKYYEYYIYFHFVEIKLLAQGQRRIANVMFDGENVLLETLNLEYLKPLTISPKTASQGSVRFTISASPDSDVPPILNAFEVFRLTPGPNSPTDARYVTFAEAKKEGSLKLKNRAFSYSEVLKVTNNFKTIIGEGGFGKVYHGTLQNDTKVAVKLLSPSSMQGYREFRPELWIILFELITGQPAIRRAPQNICHILHWVGPEIERGDIQTIIDPRLEGKFSISSTWKAVEIAMSCIPPAAIQRQDIAHTLAELKECLALEMVDRRAEKRDISSSSFDMTLQLESEFSP</sequence>
<accession>A0AAD7L504</accession>
<evidence type="ECO:0000256" key="5">
    <source>
        <dbReference type="ARBA" id="ARBA00022614"/>
    </source>
</evidence>
<dbReference type="InterPro" id="IPR001611">
    <property type="entry name" value="Leu-rich_rpt"/>
</dbReference>
<dbReference type="FunFam" id="3.30.200.20:FF:000394">
    <property type="entry name" value="Leucine-rich repeat receptor-like protein kinase"/>
    <property type="match status" value="1"/>
</dbReference>
<evidence type="ECO:0000256" key="7">
    <source>
        <dbReference type="ARBA" id="ARBA00022692"/>
    </source>
</evidence>
<dbReference type="FunFam" id="1.10.510.10:FF:000146">
    <property type="entry name" value="LRR receptor-like serine/threonine-protein kinase IOS1"/>
    <property type="match status" value="1"/>
</dbReference>
<evidence type="ECO:0000256" key="18">
    <source>
        <dbReference type="PROSITE-ProRule" id="PRU10141"/>
    </source>
</evidence>
<dbReference type="GO" id="GO:0004674">
    <property type="term" value="F:protein serine/threonine kinase activity"/>
    <property type="evidence" value="ECO:0007669"/>
    <property type="project" value="UniProtKB-KW"/>
</dbReference>
<feature type="transmembrane region" description="Helical" evidence="19">
    <location>
        <begin position="539"/>
        <end position="561"/>
    </location>
</feature>
<reference evidence="21" key="1">
    <citation type="journal article" date="2023" name="Science">
        <title>Elucidation of the pathway for biosynthesis of saponin adjuvants from the soapbark tree.</title>
        <authorList>
            <person name="Reed J."/>
            <person name="Orme A."/>
            <person name="El-Demerdash A."/>
            <person name="Owen C."/>
            <person name="Martin L.B.B."/>
            <person name="Misra R.C."/>
            <person name="Kikuchi S."/>
            <person name="Rejzek M."/>
            <person name="Martin A.C."/>
            <person name="Harkess A."/>
            <person name="Leebens-Mack J."/>
            <person name="Louveau T."/>
            <person name="Stephenson M.J."/>
            <person name="Osbourn A."/>
        </authorList>
    </citation>
    <scope>NUCLEOTIDE SEQUENCE</scope>
    <source>
        <strain evidence="21">S10</strain>
    </source>
</reference>
<evidence type="ECO:0000256" key="1">
    <source>
        <dbReference type="ARBA" id="ARBA00004167"/>
    </source>
</evidence>
<comment type="catalytic activity">
    <reaction evidence="17">
        <text>L-seryl-[protein] + ATP = O-phospho-L-seryl-[protein] + ADP + H(+)</text>
        <dbReference type="Rhea" id="RHEA:17989"/>
        <dbReference type="Rhea" id="RHEA-COMP:9863"/>
        <dbReference type="Rhea" id="RHEA-COMP:11604"/>
        <dbReference type="ChEBI" id="CHEBI:15378"/>
        <dbReference type="ChEBI" id="CHEBI:29999"/>
        <dbReference type="ChEBI" id="CHEBI:30616"/>
        <dbReference type="ChEBI" id="CHEBI:83421"/>
        <dbReference type="ChEBI" id="CHEBI:456216"/>
        <dbReference type="EC" id="2.7.11.1"/>
    </reaction>
</comment>
<dbReference type="InterPro" id="IPR024788">
    <property type="entry name" value="Malectin-like_Carb-bd_dom"/>
</dbReference>
<evidence type="ECO:0000256" key="8">
    <source>
        <dbReference type="ARBA" id="ARBA00022729"/>
    </source>
</evidence>
<evidence type="ECO:0000259" key="20">
    <source>
        <dbReference type="PROSITE" id="PS50011"/>
    </source>
</evidence>
<dbReference type="Pfam" id="PF07714">
    <property type="entry name" value="PK_Tyr_Ser-Thr"/>
    <property type="match status" value="1"/>
</dbReference>
<dbReference type="GO" id="GO:0016020">
    <property type="term" value="C:membrane"/>
    <property type="evidence" value="ECO:0007669"/>
    <property type="project" value="UniProtKB-SubCell"/>
</dbReference>
<dbReference type="InterPro" id="IPR032675">
    <property type="entry name" value="LRR_dom_sf"/>
</dbReference>
<dbReference type="InterPro" id="IPR017441">
    <property type="entry name" value="Protein_kinase_ATP_BS"/>
</dbReference>
<comment type="subcellular location">
    <subcellularLocation>
        <location evidence="1">Membrane</location>
        <topology evidence="1">Single-pass membrane protein</topology>
    </subcellularLocation>
</comment>
<keyword evidence="22" id="KW-1185">Reference proteome</keyword>
<dbReference type="PANTHER" id="PTHR45631">
    <property type="entry name" value="OS07G0107800 PROTEIN-RELATED"/>
    <property type="match status" value="1"/>
</dbReference>
<comment type="catalytic activity">
    <reaction evidence="16">
        <text>L-threonyl-[protein] + ATP = O-phospho-L-threonyl-[protein] + ADP + H(+)</text>
        <dbReference type="Rhea" id="RHEA:46608"/>
        <dbReference type="Rhea" id="RHEA-COMP:11060"/>
        <dbReference type="Rhea" id="RHEA-COMP:11605"/>
        <dbReference type="ChEBI" id="CHEBI:15378"/>
        <dbReference type="ChEBI" id="CHEBI:30013"/>
        <dbReference type="ChEBI" id="CHEBI:30616"/>
        <dbReference type="ChEBI" id="CHEBI:61977"/>
        <dbReference type="ChEBI" id="CHEBI:456216"/>
        <dbReference type="EC" id="2.7.11.1"/>
    </reaction>
</comment>
<evidence type="ECO:0000313" key="21">
    <source>
        <dbReference type="EMBL" id="KAJ7951681.1"/>
    </source>
</evidence>
<dbReference type="Pfam" id="PF12819">
    <property type="entry name" value="Malectin_like"/>
    <property type="match status" value="2"/>
</dbReference>
<evidence type="ECO:0000256" key="10">
    <source>
        <dbReference type="ARBA" id="ARBA00022741"/>
    </source>
</evidence>
<evidence type="ECO:0000256" key="4">
    <source>
        <dbReference type="ARBA" id="ARBA00022553"/>
    </source>
</evidence>
<keyword evidence="10 18" id="KW-0547">Nucleotide-binding</keyword>
<keyword evidence="12 18" id="KW-0067">ATP-binding</keyword>
<dbReference type="InterPro" id="IPR008271">
    <property type="entry name" value="Ser/Thr_kinase_AS"/>
</dbReference>
<dbReference type="PANTHER" id="PTHR45631:SF212">
    <property type="entry name" value="PROTEIN KINASE DOMAIN-CONTAINING PROTEIN"/>
    <property type="match status" value="1"/>
</dbReference>
<evidence type="ECO:0000256" key="6">
    <source>
        <dbReference type="ARBA" id="ARBA00022679"/>
    </source>
</evidence>
<evidence type="ECO:0000256" key="11">
    <source>
        <dbReference type="ARBA" id="ARBA00022777"/>
    </source>
</evidence>
<name>A0AAD7L504_QUISA</name>
<protein>
    <recommendedName>
        <fullName evidence="2">non-specific serine/threonine protein kinase</fullName>
        <ecNumber evidence="2">2.7.11.1</ecNumber>
    </recommendedName>
</protein>
<dbReference type="InterPro" id="IPR001245">
    <property type="entry name" value="Ser-Thr/Tyr_kinase_cat_dom"/>
</dbReference>
<organism evidence="21 22">
    <name type="scientific">Quillaja saponaria</name>
    <name type="common">Soap bark tree</name>
    <dbReference type="NCBI Taxonomy" id="32244"/>
    <lineage>
        <taxon>Eukaryota</taxon>
        <taxon>Viridiplantae</taxon>
        <taxon>Streptophyta</taxon>
        <taxon>Embryophyta</taxon>
        <taxon>Tracheophyta</taxon>
        <taxon>Spermatophyta</taxon>
        <taxon>Magnoliopsida</taxon>
        <taxon>eudicotyledons</taxon>
        <taxon>Gunneridae</taxon>
        <taxon>Pentapetalae</taxon>
        <taxon>rosids</taxon>
        <taxon>fabids</taxon>
        <taxon>Fabales</taxon>
        <taxon>Quillajaceae</taxon>
        <taxon>Quillaja</taxon>
    </lineage>
</organism>
<keyword evidence="14 19" id="KW-0472">Membrane</keyword>
<dbReference type="EMBL" id="JARAOO010000011">
    <property type="protein sequence ID" value="KAJ7951681.1"/>
    <property type="molecule type" value="Genomic_DNA"/>
</dbReference>
<evidence type="ECO:0000256" key="17">
    <source>
        <dbReference type="ARBA" id="ARBA00048679"/>
    </source>
</evidence>
<dbReference type="Gene3D" id="1.10.510.10">
    <property type="entry name" value="Transferase(Phosphotransferase) domain 1"/>
    <property type="match status" value="2"/>
</dbReference>
<keyword evidence="7 19" id="KW-0812">Transmembrane</keyword>
<dbReference type="PROSITE" id="PS00107">
    <property type="entry name" value="PROTEIN_KINASE_ATP"/>
    <property type="match status" value="2"/>
</dbReference>
<dbReference type="SMART" id="SM00220">
    <property type="entry name" value="S_TKc"/>
    <property type="match status" value="1"/>
</dbReference>
<dbReference type="GO" id="GO:0005524">
    <property type="term" value="F:ATP binding"/>
    <property type="evidence" value="ECO:0007669"/>
    <property type="project" value="UniProtKB-UniRule"/>
</dbReference>
<dbReference type="Gene3D" id="3.30.200.20">
    <property type="entry name" value="Phosphorylase Kinase, domain 1"/>
    <property type="match status" value="2"/>
</dbReference>
<dbReference type="Proteomes" id="UP001163823">
    <property type="component" value="Chromosome 11"/>
</dbReference>
<keyword evidence="5" id="KW-0433">Leucine-rich repeat</keyword>
<evidence type="ECO:0000256" key="2">
    <source>
        <dbReference type="ARBA" id="ARBA00012513"/>
    </source>
</evidence>
<evidence type="ECO:0000256" key="15">
    <source>
        <dbReference type="ARBA" id="ARBA00023170"/>
    </source>
</evidence>
<evidence type="ECO:0000313" key="22">
    <source>
        <dbReference type="Proteomes" id="UP001163823"/>
    </source>
</evidence>
<dbReference type="EC" id="2.7.11.1" evidence="2"/>
<keyword evidence="8" id="KW-0732">Signal</keyword>
<dbReference type="Gene3D" id="2.60.120.430">
    <property type="entry name" value="Galactose-binding lectin"/>
    <property type="match status" value="1"/>
</dbReference>
<dbReference type="SUPFAM" id="SSF52058">
    <property type="entry name" value="L domain-like"/>
    <property type="match status" value="1"/>
</dbReference>
<keyword evidence="15" id="KW-0675">Receptor</keyword>
<evidence type="ECO:0000256" key="9">
    <source>
        <dbReference type="ARBA" id="ARBA00022737"/>
    </source>
</evidence>
<keyword evidence="13 19" id="KW-1133">Transmembrane helix</keyword>
<feature type="binding site" evidence="18">
    <location>
        <position position="1107"/>
    </location>
    <ligand>
        <name>ATP</name>
        <dbReference type="ChEBI" id="CHEBI:30616"/>
    </ligand>
</feature>
<keyword evidence="4" id="KW-0597">Phosphoprotein</keyword>
<keyword evidence="11" id="KW-0418">Kinase</keyword>
<evidence type="ECO:0000256" key="13">
    <source>
        <dbReference type="ARBA" id="ARBA00022989"/>
    </source>
</evidence>
<evidence type="ECO:0000256" key="12">
    <source>
        <dbReference type="ARBA" id="ARBA00022840"/>
    </source>
</evidence>
<dbReference type="Pfam" id="PF13855">
    <property type="entry name" value="LRR_8"/>
    <property type="match status" value="1"/>
</dbReference>
<evidence type="ECO:0000256" key="16">
    <source>
        <dbReference type="ARBA" id="ARBA00047899"/>
    </source>
</evidence>
<dbReference type="Gene3D" id="3.80.10.10">
    <property type="entry name" value="Ribonuclease Inhibitor"/>
    <property type="match status" value="1"/>
</dbReference>
<comment type="caution">
    <text evidence="21">The sequence shown here is derived from an EMBL/GenBank/DDBJ whole genome shotgun (WGS) entry which is preliminary data.</text>
</comment>
<dbReference type="KEGG" id="qsa:O6P43_027690"/>
<dbReference type="CDD" id="cd14066">
    <property type="entry name" value="STKc_IRAK"/>
    <property type="match status" value="1"/>
</dbReference>
<dbReference type="FunFam" id="3.80.10.10:FF:000129">
    <property type="entry name" value="Leucine-rich repeat receptor-like kinase"/>
    <property type="match status" value="1"/>
</dbReference>
<dbReference type="InterPro" id="IPR011009">
    <property type="entry name" value="Kinase-like_dom_sf"/>
</dbReference>
<dbReference type="PROSITE" id="PS50011">
    <property type="entry name" value="PROTEIN_KINASE_DOM"/>
    <property type="match status" value="1"/>
</dbReference>
<evidence type="ECO:0000256" key="19">
    <source>
        <dbReference type="SAM" id="Phobius"/>
    </source>
</evidence>
<evidence type="ECO:0000256" key="14">
    <source>
        <dbReference type="ARBA" id="ARBA00023136"/>
    </source>
</evidence>
<keyword evidence="9" id="KW-0677">Repeat</keyword>
<proteinExistence type="predicted"/>
<dbReference type="SUPFAM" id="SSF56112">
    <property type="entry name" value="Protein kinase-like (PK-like)"/>
    <property type="match status" value="2"/>
</dbReference>
<dbReference type="InterPro" id="IPR000719">
    <property type="entry name" value="Prot_kinase_dom"/>
</dbReference>
<dbReference type="PROSITE" id="PS00108">
    <property type="entry name" value="PROTEIN_KINASE_ST"/>
    <property type="match status" value="1"/>
</dbReference>
<keyword evidence="3" id="KW-0723">Serine/threonine-protein kinase</keyword>
<feature type="domain" description="Protein kinase" evidence="20">
    <location>
        <begin position="598"/>
        <end position="871"/>
    </location>
</feature>
<evidence type="ECO:0000256" key="3">
    <source>
        <dbReference type="ARBA" id="ARBA00022527"/>
    </source>
</evidence>